<evidence type="ECO:0000259" key="7">
    <source>
        <dbReference type="Pfam" id="PF13472"/>
    </source>
</evidence>
<dbReference type="InterPro" id="IPR012334">
    <property type="entry name" value="Pectin_lyas_fold"/>
</dbReference>
<keyword evidence="3 5" id="KW-0063">Aspartyl esterase</keyword>
<dbReference type="PANTHER" id="PTHR31321">
    <property type="entry name" value="ACYL-COA THIOESTER HYDROLASE YBHC-RELATED"/>
    <property type="match status" value="1"/>
</dbReference>
<evidence type="ECO:0000256" key="5">
    <source>
        <dbReference type="RuleBase" id="RU000589"/>
    </source>
</evidence>
<organism evidence="8 9">
    <name type="scientific">Paenibacillus aceris</name>
    <dbReference type="NCBI Taxonomy" id="869555"/>
    <lineage>
        <taxon>Bacteria</taxon>
        <taxon>Bacillati</taxon>
        <taxon>Bacillota</taxon>
        <taxon>Bacilli</taxon>
        <taxon>Bacillales</taxon>
        <taxon>Paenibacillaceae</taxon>
        <taxon>Paenibacillus</taxon>
    </lineage>
</organism>
<protein>
    <recommendedName>
        <fullName evidence="5">Pectinesterase</fullName>
        <ecNumber evidence="5">3.1.1.11</ecNumber>
    </recommendedName>
</protein>
<dbReference type="InterPro" id="IPR033131">
    <property type="entry name" value="Pectinesterase_Asp_AS"/>
</dbReference>
<feature type="domain" description="Pectinesterase catalytic" evidence="6">
    <location>
        <begin position="2"/>
        <end position="139"/>
    </location>
</feature>
<keyword evidence="9" id="KW-1185">Reference proteome</keyword>
<feature type="domain" description="Pectinesterase catalytic" evidence="6">
    <location>
        <begin position="152"/>
        <end position="308"/>
    </location>
</feature>
<dbReference type="PROSITE" id="PS00503">
    <property type="entry name" value="PECTINESTERASE_2"/>
    <property type="match status" value="1"/>
</dbReference>
<keyword evidence="2 5" id="KW-0378">Hydrolase</keyword>
<sequence>MIIVAADGSADFVRIQEAIDSIADERTEETVIYVRSGVYEEKLHITKPRIRLIGESAETTIITNCDYAKKLFLSGEPYHTFHSYTALIGADDVSIERVTFENTAGKGEEVGQALAAYVDGDKISFRDCRFLGHQDTLFTGPLPPKPRDRSSFGGPRDGIPPRPVRQYYERCYIRGDVDFIFGSATAVFLDCEIVSSGKGWVTAASTPEDVQYGYVFIGCKLTGEAPIESVGLGRPWRNYAKVAFVRCWLGPHVKKAGWDRWNERESVEALAFAEYGNIGPGADIGERVDWSKQLTEQEAEALDVDRILAGRDRWNPRAALADRRVTLYLAGDSTMSNYAASIYPRMGWGQVLERWFGSGVTVCNAAASGRSSKSFIAEGRLAAIWSRIQPGDYLFIQFGHNDQKPDEARHTDPHTSYLDHLRQYVEGARARGALPILITSVQRRSFDEQGRFTDTHGEYPASVKRLAEELEVPLIDLAEKSKQLFLSYGAERTKALFLWLRTGEHGNYPDGVMDDTHFSEAGAMEIARLIVEGIKELDLPLAGLMQE</sequence>
<dbReference type="Pfam" id="PF01095">
    <property type="entry name" value="Pectinesterase"/>
    <property type="match status" value="2"/>
</dbReference>
<evidence type="ECO:0000256" key="4">
    <source>
        <dbReference type="PROSITE-ProRule" id="PRU10040"/>
    </source>
</evidence>
<evidence type="ECO:0000256" key="1">
    <source>
        <dbReference type="ARBA" id="ARBA00008891"/>
    </source>
</evidence>
<dbReference type="EC" id="3.1.1.11" evidence="5"/>
<dbReference type="SUPFAM" id="SSF52266">
    <property type="entry name" value="SGNH hydrolase"/>
    <property type="match status" value="1"/>
</dbReference>
<evidence type="ECO:0000256" key="2">
    <source>
        <dbReference type="ARBA" id="ARBA00022801"/>
    </source>
</evidence>
<evidence type="ECO:0000313" key="9">
    <source>
        <dbReference type="Proteomes" id="UP001519344"/>
    </source>
</evidence>
<dbReference type="Pfam" id="PF13472">
    <property type="entry name" value="Lipase_GDSL_2"/>
    <property type="match status" value="1"/>
</dbReference>
<dbReference type="Gene3D" id="3.40.50.1110">
    <property type="entry name" value="SGNH hydrolase"/>
    <property type="match status" value="1"/>
</dbReference>
<reference evidence="8 9" key="1">
    <citation type="submission" date="2021-03" db="EMBL/GenBank/DDBJ databases">
        <title>Genomic Encyclopedia of Type Strains, Phase IV (KMG-IV): sequencing the most valuable type-strain genomes for metagenomic binning, comparative biology and taxonomic classification.</title>
        <authorList>
            <person name="Goeker M."/>
        </authorList>
    </citation>
    <scope>NUCLEOTIDE SEQUENCE [LARGE SCALE GENOMIC DNA]</scope>
    <source>
        <strain evidence="8 9">DSM 24950</strain>
    </source>
</reference>
<dbReference type="Proteomes" id="UP001519344">
    <property type="component" value="Unassembled WGS sequence"/>
</dbReference>
<comment type="catalytic activity">
    <reaction evidence="5">
        <text>[(1-&gt;4)-alpha-D-galacturonosyl methyl ester](n) + n H2O = [(1-&gt;4)-alpha-D-galacturonosyl](n) + n methanol + n H(+)</text>
        <dbReference type="Rhea" id="RHEA:22380"/>
        <dbReference type="Rhea" id="RHEA-COMP:14570"/>
        <dbReference type="Rhea" id="RHEA-COMP:14573"/>
        <dbReference type="ChEBI" id="CHEBI:15377"/>
        <dbReference type="ChEBI" id="CHEBI:15378"/>
        <dbReference type="ChEBI" id="CHEBI:17790"/>
        <dbReference type="ChEBI" id="CHEBI:140522"/>
        <dbReference type="ChEBI" id="CHEBI:140523"/>
        <dbReference type="EC" id="3.1.1.11"/>
    </reaction>
</comment>
<dbReference type="InterPro" id="IPR036514">
    <property type="entry name" value="SGNH_hydro_sf"/>
</dbReference>
<dbReference type="InterPro" id="IPR011050">
    <property type="entry name" value="Pectin_lyase_fold/virulence"/>
</dbReference>
<dbReference type="InterPro" id="IPR013830">
    <property type="entry name" value="SGNH_hydro"/>
</dbReference>
<comment type="pathway">
    <text evidence="5">Glycan metabolism; pectin degradation; 2-dehydro-3-deoxy-D-gluconate from pectin: step 1/5.</text>
</comment>
<name>A0ABS4I648_9BACL</name>
<dbReference type="EMBL" id="JAGGKV010000021">
    <property type="protein sequence ID" value="MBP1966391.1"/>
    <property type="molecule type" value="Genomic_DNA"/>
</dbReference>
<dbReference type="Gene3D" id="2.160.20.10">
    <property type="entry name" value="Single-stranded right-handed beta-helix, Pectin lyase-like"/>
    <property type="match status" value="1"/>
</dbReference>
<gene>
    <name evidence="8" type="ORF">J2Z65_005650</name>
</gene>
<dbReference type="InterPro" id="IPR037459">
    <property type="entry name" value="RhgT-like"/>
</dbReference>
<feature type="domain" description="SGNH hydrolase-type esterase" evidence="7">
    <location>
        <begin position="331"/>
        <end position="522"/>
    </location>
</feature>
<evidence type="ECO:0000259" key="6">
    <source>
        <dbReference type="Pfam" id="PF01095"/>
    </source>
</evidence>
<dbReference type="CDD" id="cd01821">
    <property type="entry name" value="Rhamnogalacturan_acetylesterase_like"/>
    <property type="match status" value="1"/>
</dbReference>
<dbReference type="SUPFAM" id="SSF51126">
    <property type="entry name" value="Pectin lyase-like"/>
    <property type="match status" value="1"/>
</dbReference>
<feature type="active site" evidence="4">
    <location>
        <position position="178"/>
    </location>
</feature>
<dbReference type="InterPro" id="IPR000070">
    <property type="entry name" value="Pectinesterase_cat"/>
</dbReference>
<proteinExistence type="inferred from homology"/>
<evidence type="ECO:0000313" key="8">
    <source>
        <dbReference type="EMBL" id="MBP1966391.1"/>
    </source>
</evidence>
<dbReference type="RefSeq" id="WP_240160091.1">
    <property type="nucleotide sequence ID" value="NZ_JAAOZR010000097.1"/>
</dbReference>
<evidence type="ECO:0000256" key="3">
    <source>
        <dbReference type="ARBA" id="ARBA00023085"/>
    </source>
</evidence>
<dbReference type="PANTHER" id="PTHR31321:SF57">
    <property type="entry name" value="PECTINESTERASE 53-RELATED"/>
    <property type="match status" value="1"/>
</dbReference>
<comment type="caution">
    <text evidence="8">The sequence shown here is derived from an EMBL/GenBank/DDBJ whole genome shotgun (WGS) entry which is preliminary data.</text>
</comment>
<comment type="similarity">
    <text evidence="1">Belongs to the pectinesterase family.</text>
</comment>
<accession>A0ABS4I648</accession>